<dbReference type="OrthoDB" id="5418320at2"/>
<dbReference type="InterPro" id="IPR010998">
    <property type="entry name" value="Integrase_recombinase_N"/>
</dbReference>
<evidence type="ECO:0000259" key="4">
    <source>
        <dbReference type="PROSITE" id="PS51898"/>
    </source>
</evidence>
<dbReference type="GO" id="GO:0006310">
    <property type="term" value="P:DNA recombination"/>
    <property type="evidence" value="ECO:0007669"/>
    <property type="project" value="UniProtKB-KW"/>
</dbReference>
<evidence type="ECO:0000256" key="1">
    <source>
        <dbReference type="ARBA" id="ARBA00008857"/>
    </source>
</evidence>
<evidence type="ECO:0000313" key="6">
    <source>
        <dbReference type="Proteomes" id="UP000199073"/>
    </source>
</evidence>
<dbReference type="GO" id="GO:0003677">
    <property type="term" value="F:DNA binding"/>
    <property type="evidence" value="ECO:0007669"/>
    <property type="project" value="UniProtKB-KW"/>
</dbReference>
<dbReference type="PROSITE" id="PS51898">
    <property type="entry name" value="TYR_RECOMBINASE"/>
    <property type="match status" value="1"/>
</dbReference>
<dbReference type="SUPFAM" id="SSF56349">
    <property type="entry name" value="DNA breaking-rejoining enzymes"/>
    <property type="match status" value="1"/>
</dbReference>
<dbReference type="InterPro" id="IPR011010">
    <property type="entry name" value="DNA_brk_join_enz"/>
</dbReference>
<dbReference type="CDD" id="cd00796">
    <property type="entry name" value="INT_Rci_Hp1_C"/>
    <property type="match status" value="1"/>
</dbReference>
<proteinExistence type="inferred from homology"/>
<dbReference type="Gene3D" id="1.10.443.10">
    <property type="entry name" value="Intergrase catalytic core"/>
    <property type="match status" value="1"/>
</dbReference>
<evidence type="ECO:0000256" key="2">
    <source>
        <dbReference type="ARBA" id="ARBA00023125"/>
    </source>
</evidence>
<organism evidence="5 6">
    <name type="scientific">Desulforhopalus singaporensis</name>
    <dbReference type="NCBI Taxonomy" id="91360"/>
    <lineage>
        <taxon>Bacteria</taxon>
        <taxon>Pseudomonadati</taxon>
        <taxon>Thermodesulfobacteriota</taxon>
        <taxon>Desulfobulbia</taxon>
        <taxon>Desulfobulbales</taxon>
        <taxon>Desulfocapsaceae</taxon>
        <taxon>Desulforhopalus</taxon>
    </lineage>
</organism>
<dbReference type="RefSeq" id="WP_092222954.1">
    <property type="nucleotide sequence ID" value="NZ_FNJI01000015.1"/>
</dbReference>
<dbReference type="PANTHER" id="PTHR30349:SF64">
    <property type="entry name" value="PROPHAGE INTEGRASE INTD-RELATED"/>
    <property type="match status" value="1"/>
</dbReference>
<dbReference type="GO" id="GO:0015074">
    <property type="term" value="P:DNA integration"/>
    <property type="evidence" value="ECO:0007669"/>
    <property type="project" value="InterPro"/>
</dbReference>
<sequence length="353" mass="40087">MSVHQKKDGRWFINYPKGKNTAEPNRTREYFGRGPDAEIRAIERNNELGLGKEKVDNSPPFTDLANSYLAAKSPMMSNASYIALKSKIDGVILPELGAHKGSQITPDKLDKYVSYRLKKVKRTTVHRDLCDIRAILRWSVKRRYIASNPMDGYDFPARDDAEIRPPTVAEVQAILKHSPPHLYRAIVLSYYTGLRPGEVELMRLTWTDVDLAGGNIVITSADKGGLKTRTVPVMDKNFMALLGKWLEEDLNENKPMSAPIVTYKGKPIKTIKTAWRTAKKAAKITRRMRMYDLRHSFATKLLSNGADLKHVSSLLGHKSIQQTVDKYQHLSRQLTEDALKKLPTIFEPEKDDR</sequence>
<evidence type="ECO:0000256" key="3">
    <source>
        <dbReference type="ARBA" id="ARBA00023172"/>
    </source>
</evidence>
<keyword evidence="3" id="KW-0233">DNA recombination</keyword>
<gene>
    <name evidence="5" type="ORF">SAMN05660330_02312</name>
</gene>
<dbReference type="InterPro" id="IPR050090">
    <property type="entry name" value="Tyrosine_recombinase_XerCD"/>
</dbReference>
<dbReference type="InterPro" id="IPR002104">
    <property type="entry name" value="Integrase_catalytic"/>
</dbReference>
<name>A0A1H0RIC3_9BACT</name>
<evidence type="ECO:0000313" key="5">
    <source>
        <dbReference type="EMBL" id="SDP29287.1"/>
    </source>
</evidence>
<dbReference type="Proteomes" id="UP000199073">
    <property type="component" value="Unassembled WGS sequence"/>
</dbReference>
<accession>A0A1H0RIC3</accession>
<protein>
    <submittedName>
        <fullName evidence="5">Site-specific recombinase XerD</fullName>
    </submittedName>
</protein>
<reference evidence="5 6" key="1">
    <citation type="submission" date="2016-10" db="EMBL/GenBank/DDBJ databases">
        <authorList>
            <person name="de Groot N.N."/>
        </authorList>
    </citation>
    <scope>NUCLEOTIDE SEQUENCE [LARGE SCALE GENOMIC DNA]</scope>
    <source>
        <strain evidence="5 6">DSM 12130</strain>
    </source>
</reference>
<dbReference type="AlphaFoldDB" id="A0A1H0RIC3"/>
<dbReference type="Gene3D" id="1.10.150.130">
    <property type="match status" value="1"/>
</dbReference>
<dbReference type="STRING" id="91360.SAMN05660330_02312"/>
<dbReference type="InterPro" id="IPR013762">
    <property type="entry name" value="Integrase-like_cat_sf"/>
</dbReference>
<keyword evidence="2" id="KW-0238">DNA-binding</keyword>
<keyword evidence="6" id="KW-1185">Reference proteome</keyword>
<dbReference type="Pfam" id="PF00589">
    <property type="entry name" value="Phage_integrase"/>
    <property type="match status" value="1"/>
</dbReference>
<dbReference type="PANTHER" id="PTHR30349">
    <property type="entry name" value="PHAGE INTEGRASE-RELATED"/>
    <property type="match status" value="1"/>
</dbReference>
<feature type="domain" description="Tyr recombinase" evidence="4">
    <location>
        <begin position="161"/>
        <end position="340"/>
    </location>
</feature>
<comment type="similarity">
    <text evidence="1">Belongs to the 'phage' integrase family.</text>
</comment>
<dbReference type="EMBL" id="FNJI01000015">
    <property type="protein sequence ID" value="SDP29287.1"/>
    <property type="molecule type" value="Genomic_DNA"/>
</dbReference>